<feature type="compositionally biased region" description="Acidic residues" evidence="1">
    <location>
        <begin position="177"/>
        <end position="186"/>
    </location>
</feature>
<dbReference type="AlphaFoldDB" id="A0AAV9VQS8"/>
<sequence>MVPVTSGKQIATLSKEVGYAAAMRIVTCLQHGHITRQQKGRRFVLNTDIRTVDISNAIKSCRQYKKDPASVSIRQLTAHELSDIGCYLDDRSMLCIQGDGIGSVRITDAATPAMLPSMVPSMTPTPMILNEDDVSMGGNLPAPIHTLPAGRDDVPMAGMSTGEARNIKRKRSAMEGENGEEEEDLNIDPKRRAALDFDRATSTATPAISVTNPPMSTFVPQPLADDPSTGINNPPFFQPMNPYVHKPVKARRLSMVTCLVKHNVPVVLLPQRP</sequence>
<gene>
    <name evidence="2" type="ORF">TWF481_002634</name>
</gene>
<dbReference type="EMBL" id="JAVHJL010000012">
    <property type="protein sequence ID" value="KAK6495586.1"/>
    <property type="molecule type" value="Genomic_DNA"/>
</dbReference>
<evidence type="ECO:0000256" key="1">
    <source>
        <dbReference type="SAM" id="MobiDB-lite"/>
    </source>
</evidence>
<comment type="caution">
    <text evidence="2">The sequence shown here is derived from an EMBL/GenBank/DDBJ whole genome shotgun (WGS) entry which is preliminary data.</text>
</comment>
<name>A0AAV9VQS8_9PEZI</name>
<dbReference type="Proteomes" id="UP001370758">
    <property type="component" value="Unassembled WGS sequence"/>
</dbReference>
<evidence type="ECO:0000313" key="2">
    <source>
        <dbReference type="EMBL" id="KAK6495586.1"/>
    </source>
</evidence>
<proteinExistence type="predicted"/>
<accession>A0AAV9VQS8</accession>
<protein>
    <submittedName>
        <fullName evidence="2">Uncharacterized protein</fullName>
    </submittedName>
</protein>
<keyword evidence="3" id="KW-1185">Reference proteome</keyword>
<feature type="region of interest" description="Disordered" evidence="1">
    <location>
        <begin position="147"/>
        <end position="190"/>
    </location>
</feature>
<reference evidence="2 3" key="1">
    <citation type="submission" date="2023-08" db="EMBL/GenBank/DDBJ databases">
        <authorList>
            <person name="Palmer J.M."/>
        </authorList>
    </citation>
    <scope>NUCLEOTIDE SEQUENCE [LARGE SCALE GENOMIC DNA]</scope>
    <source>
        <strain evidence="2 3">TWF481</strain>
    </source>
</reference>
<organism evidence="2 3">
    <name type="scientific">Arthrobotrys musiformis</name>
    <dbReference type="NCBI Taxonomy" id="47236"/>
    <lineage>
        <taxon>Eukaryota</taxon>
        <taxon>Fungi</taxon>
        <taxon>Dikarya</taxon>
        <taxon>Ascomycota</taxon>
        <taxon>Pezizomycotina</taxon>
        <taxon>Orbiliomycetes</taxon>
        <taxon>Orbiliales</taxon>
        <taxon>Orbiliaceae</taxon>
        <taxon>Arthrobotrys</taxon>
    </lineage>
</organism>
<evidence type="ECO:0000313" key="3">
    <source>
        <dbReference type="Proteomes" id="UP001370758"/>
    </source>
</evidence>